<keyword evidence="1" id="KW-0732">Signal</keyword>
<feature type="signal peptide" evidence="1">
    <location>
        <begin position="1"/>
        <end position="20"/>
    </location>
</feature>
<evidence type="ECO:0000259" key="2">
    <source>
        <dbReference type="Pfam" id="PF07705"/>
    </source>
</evidence>
<dbReference type="RefSeq" id="WP_111844672.1">
    <property type="nucleotide sequence ID" value="NZ_UEGI01000008.1"/>
</dbReference>
<dbReference type="Pfam" id="PF20009">
    <property type="entry name" value="GEVED"/>
    <property type="match status" value="1"/>
</dbReference>
<dbReference type="InterPro" id="IPR013783">
    <property type="entry name" value="Ig-like_fold"/>
</dbReference>
<gene>
    <name evidence="4" type="ORF">ESU54_07620</name>
</gene>
<keyword evidence="5" id="KW-1185">Reference proteome</keyword>
<evidence type="ECO:0000313" key="5">
    <source>
        <dbReference type="Proteomes" id="UP000321497"/>
    </source>
</evidence>
<accession>A0A5C6Z0X0</accession>
<organism evidence="4 5">
    <name type="scientific">Aequorivita antarctica</name>
    <dbReference type="NCBI Taxonomy" id="153266"/>
    <lineage>
        <taxon>Bacteria</taxon>
        <taxon>Pseudomonadati</taxon>
        <taxon>Bacteroidota</taxon>
        <taxon>Flavobacteriia</taxon>
        <taxon>Flavobacteriales</taxon>
        <taxon>Flavobacteriaceae</taxon>
        <taxon>Aequorivita</taxon>
    </lineage>
</organism>
<sequence>MKQKKLLSTILFFLSIGLFAQTKFPPEQIIVGTFVGQTIPLRDYPTMPDNLNLDPQTLTVVPNESTTQIEINEVPPTVIDNLQKTLGQINTRGLEQNFIGASSSESGFYPPDPTGAVGPNHYVHSVNSLVKIFSKTGTLLVGPVSLGTFLGFGGNSGDPIVLYDQLADRWLVSEFGNINGGNSLAIGVSATNDPAGAYNVYQFSFNGFPDYPHYAVWPDAYYGTVNLGGATTRAFAMNRDKILNGSPNPEIVIFTLPGIVVNPNQVKSPEAANLLGSNIAPNTPGYVTYLQDDAWSGISNDHLKIWEMDMDWTNTANSTISAPLEIPTDPFDAGEIFGQGAIAQPGTNQKLAGHGGIISFGANYRSFPGHNSWLITFNTFIDANETGGIRWIELRNDSSNPWSIYQEGTYAPADGHSRFMSSSAMDIYGNIGLAYSIGSATLPVGIRYTGRFDGDPLGTMTVAETTIKNGVGVRTNTYRYGDYGHTTMDPDNLTFWHTADFFSNNNAWRTQIASFKISTGFTADVGVNAIIQPENGQLTNAETVEVSIRNYGSASQANIPLELRVDGNLIASETYSGTITSGSTATYTFSQTANLSTPGQTYTIEVRTNLSGDQFPANDPLTKEVTNLLSNDVGALEITAPVSGPGLDNTETITATIKNFGASSQSNFNVQYVLDGGAPVVETFAGSIASEQEASYSFTQTADFSTLGTHSLTVSTSLTGDGNPSNDAVTSEIENLICQPSGNCSAGHGFRLFSVAEINNPSDCEGYGDFTNLIANLAPNTTTPLTITTNFGGQFIKVWIDYNDDSIFTADEVVVDNYQIAPGQGPGTYTETIDLVVPAVNAVGEHRMRAKANWNGPVPANACDDTAFGETEDYTANIGTLGVEDMAIRNGELLITSTDNKHFDVSLISDYDGMGYISVYNTLGQELGIKPIGKVDGAYHLKLDMSFVASGVYIIKAGGQTTKAVKTARIIVK</sequence>
<name>A0A5C6Z0X0_9FLAO</name>
<comment type="caution">
    <text evidence="4">The sequence shown here is derived from an EMBL/GenBank/DDBJ whole genome shotgun (WGS) entry which is preliminary data.</text>
</comment>
<feature type="chain" id="PRO_5023091330" evidence="1">
    <location>
        <begin position="21"/>
        <end position="973"/>
    </location>
</feature>
<dbReference type="EMBL" id="VORT01000004">
    <property type="protein sequence ID" value="TXD73622.1"/>
    <property type="molecule type" value="Genomic_DNA"/>
</dbReference>
<feature type="domain" description="GEVED" evidence="3">
    <location>
        <begin position="796"/>
        <end position="877"/>
    </location>
</feature>
<dbReference type="InterPro" id="IPR011635">
    <property type="entry name" value="CARDB"/>
</dbReference>
<protein>
    <submittedName>
        <fullName evidence="4">Uncharacterized protein</fullName>
    </submittedName>
</protein>
<evidence type="ECO:0000259" key="3">
    <source>
        <dbReference type="Pfam" id="PF20009"/>
    </source>
</evidence>
<feature type="domain" description="CARDB" evidence="2">
    <location>
        <begin position="523"/>
        <end position="608"/>
    </location>
</feature>
<dbReference type="Pfam" id="PF07705">
    <property type="entry name" value="CARDB"/>
    <property type="match status" value="1"/>
</dbReference>
<dbReference type="InterPro" id="IPR045474">
    <property type="entry name" value="GEVED"/>
</dbReference>
<evidence type="ECO:0000313" key="4">
    <source>
        <dbReference type="EMBL" id="TXD73622.1"/>
    </source>
</evidence>
<dbReference type="Gene3D" id="2.60.40.10">
    <property type="entry name" value="Immunoglobulins"/>
    <property type="match status" value="2"/>
</dbReference>
<dbReference type="Proteomes" id="UP000321497">
    <property type="component" value="Unassembled WGS sequence"/>
</dbReference>
<dbReference type="AlphaFoldDB" id="A0A5C6Z0X0"/>
<evidence type="ECO:0000256" key="1">
    <source>
        <dbReference type="SAM" id="SignalP"/>
    </source>
</evidence>
<proteinExistence type="predicted"/>
<reference evidence="4 5" key="1">
    <citation type="submission" date="2019-08" db="EMBL/GenBank/DDBJ databases">
        <title>Genome of Aequorivita antarctica SW49 (type strain).</title>
        <authorList>
            <person name="Bowman J.P."/>
        </authorList>
    </citation>
    <scope>NUCLEOTIDE SEQUENCE [LARGE SCALE GENOMIC DNA]</scope>
    <source>
        <strain evidence="4 5">SW49</strain>
    </source>
</reference>
<dbReference type="OrthoDB" id="1488385at2"/>